<proteinExistence type="inferred from homology"/>
<dbReference type="Pfam" id="PF13462">
    <property type="entry name" value="Thioredoxin_4"/>
    <property type="match status" value="1"/>
</dbReference>
<name>A0AAT9G800_9RICK</name>
<comment type="function">
    <text evidence="1">May be required for disulfide bond formation in some proteins.</text>
</comment>
<evidence type="ECO:0000256" key="5">
    <source>
        <dbReference type="ARBA" id="ARBA00022764"/>
    </source>
</evidence>
<protein>
    <submittedName>
        <fullName evidence="11">Thioredoxin domain-containing protein</fullName>
    </submittedName>
</protein>
<keyword evidence="6" id="KW-0560">Oxidoreductase</keyword>
<evidence type="ECO:0000256" key="6">
    <source>
        <dbReference type="ARBA" id="ARBA00023002"/>
    </source>
</evidence>
<comment type="subcellular location">
    <subcellularLocation>
        <location evidence="2">Periplasm</location>
    </subcellularLocation>
</comment>
<dbReference type="GO" id="GO:0015036">
    <property type="term" value="F:disulfide oxidoreductase activity"/>
    <property type="evidence" value="ECO:0007669"/>
    <property type="project" value="UniProtKB-ARBA"/>
</dbReference>
<feature type="compositionally biased region" description="Polar residues" evidence="9">
    <location>
        <begin position="79"/>
        <end position="89"/>
    </location>
</feature>
<dbReference type="InterPro" id="IPR013766">
    <property type="entry name" value="Thioredoxin_domain"/>
</dbReference>
<feature type="domain" description="Thioredoxin" evidence="10">
    <location>
        <begin position="71"/>
        <end position="272"/>
    </location>
</feature>
<evidence type="ECO:0000256" key="3">
    <source>
        <dbReference type="ARBA" id="ARBA00005791"/>
    </source>
</evidence>
<dbReference type="AlphaFoldDB" id="A0AAT9G800"/>
<keyword evidence="5" id="KW-0574">Periplasm</keyword>
<feature type="compositionally biased region" description="Basic and acidic residues" evidence="9">
    <location>
        <begin position="20"/>
        <end position="43"/>
    </location>
</feature>
<dbReference type="InterPro" id="IPR012336">
    <property type="entry name" value="Thioredoxin-like_fold"/>
</dbReference>
<dbReference type="PROSITE" id="PS00194">
    <property type="entry name" value="THIOREDOXIN_1"/>
    <property type="match status" value="1"/>
</dbReference>
<dbReference type="InterPro" id="IPR036249">
    <property type="entry name" value="Thioredoxin-like_sf"/>
</dbReference>
<evidence type="ECO:0000259" key="10">
    <source>
        <dbReference type="PROSITE" id="PS51352"/>
    </source>
</evidence>
<accession>A0AAT9G800</accession>
<feature type="compositionally biased region" description="Polar residues" evidence="9">
    <location>
        <begin position="48"/>
        <end position="71"/>
    </location>
</feature>
<keyword evidence="7" id="KW-1015">Disulfide bond</keyword>
<dbReference type="SUPFAM" id="SSF52833">
    <property type="entry name" value="Thioredoxin-like"/>
    <property type="match status" value="1"/>
</dbReference>
<keyword evidence="4" id="KW-0732">Signal</keyword>
<comment type="similarity">
    <text evidence="3">Belongs to the thioredoxin family. DsbA subfamily.</text>
</comment>
<dbReference type="PANTHER" id="PTHR13887:SF14">
    <property type="entry name" value="DISULFIDE BOND FORMATION PROTEIN D"/>
    <property type="match status" value="1"/>
</dbReference>
<evidence type="ECO:0000256" key="2">
    <source>
        <dbReference type="ARBA" id="ARBA00004418"/>
    </source>
</evidence>
<reference evidence="11" key="1">
    <citation type="submission" date="2024-01" db="EMBL/GenBank/DDBJ databases">
        <title>Sequencing the genomes of a sandfly, Sergentomyia squamirostris, and its two endosymbionts.</title>
        <authorList>
            <person name="Itokawa K."/>
            <person name="Sanjoba C."/>
        </authorList>
    </citation>
    <scope>NUCLEOTIDE SEQUENCE</scope>
    <source>
        <strain evidence="11">RiSSQ</strain>
    </source>
</reference>
<dbReference type="InterPro" id="IPR017937">
    <property type="entry name" value="Thioredoxin_CS"/>
</dbReference>
<evidence type="ECO:0000313" key="11">
    <source>
        <dbReference type="EMBL" id="BFD45952.1"/>
    </source>
</evidence>
<evidence type="ECO:0000256" key="8">
    <source>
        <dbReference type="ARBA" id="ARBA00023284"/>
    </source>
</evidence>
<evidence type="ECO:0000256" key="4">
    <source>
        <dbReference type="ARBA" id="ARBA00022729"/>
    </source>
</evidence>
<dbReference type="Gene3D" id="3.40.30.10">
    <property type="entry name" value="Glutaredoxin"/>
    <property type="match status" value="1"/>
</dbReference>
<dbReference type="PROSITE" id="PS51352">
    <property type="entry name" value="THIOREDOXIN_2"/>
    <property type="match status" value="1"/>
</dbReference>
<dbReference type="EMBL" id="AP029170">
    <property type="protein sequence ID" value="BFD45952.1"/>
    <property type="molecule type" value="Genomic_DNA"/>
</dbReference>
<keyword evidence="8" id="KW-0676">Redox-active center</keyword>
<dbReference type="GO" id="GO:0042597">
    <property type="term" value="C:periplasmic space"/>
    <property type="evidence" value="ECO:0007669"/>
    <property type="project" value="UniProtKB-SubCell"/>
</dbReference>
<sequence>MHNILIIIISLLLISCSEESDKSNNKNEQPDNKVEVTQEKAPQEENNDNLANDKWNTIVNPQDSTASTNTEEPLDTVEDSATNSTDNVSLKQMPYKPTFNVSQNDIVLGNVKATVVVVEYFSPTCPHCAYYHEKILPELKKKYIDTNKIAYIIREFIGNKQDLDAAILARCPNDLDSFLKFQSVILAQQDKWGSSNRYRELLTNIAQIGGVSAETYAKCLNDNKIVETLLANTNLAASSQGFVGTPAFFVNGILTNGYSLEILSRVIDKTLENSSIKSEN</sequence>
<evidence type="ECO:0000256" key="9">
    <source>
        <dbReference type="SAM" id="MobiDB-lite"/>
    </source>
</evidence>
<feature type="region of interest" description="Disordered" evidence="9">
    <location>
        <begin position="20"/>
        <end position="89"/>
    </location>
</feature>
<organism evidence="11">
    <name type="scientific">Candidatus Tisiphia endosymbiont of Sergentomyia squamirostris</name>
    <dbReference type="NCBI Taxonomy" id="3113639"/>
    <lineage>
        <taxon>Bacteria</taxon>
        <taxon>Pseudomonadati</taxon>
        <taxon>Pseudomonadota</taxon>
        <taxon>Alphaproteobacteria</taxon>
        <taxon>Rickettsiales</taxon>
        <taxon>Rickettsiaceae</taxon>
        <taxon>Rickettsieae</taxon>
        <taxon>Candidatus Tisiphia</taxon>
    </lineage>
</organism>
<evidence type="ECO:0000256" key="1">
    <source>
        <dbReference type="ARBA" id="ARBA00003565"/>
    </source>
</evidence>
<gene>
    <name evidence="11" type="ORF">DMENIID0002_05980</name>
</gene>
<dbReference type="PANTHER" id="PTHR13887">
    <property type="entry name" value="GLUTATHIONE S-TRANSFERASE KAPPA"/>
    <property type="match status" value="1"/>
</dbReference>
<evidence type="ECO:0000256" key="7">
    <source>
        <dbReference type="ARBA" id="ARBA00023157"/>
    </source>
</evidence>